<feature type="region of interest" description="Disordered" evidence="1">
    <location>
        <begin position="373"/>
        <end position="396"/>
    </location>
</feature>
<feature type="compositionally biased region" description="Polar residues" evidence="1">
    <location>
        <begin position="494"/>
        <end position="552"/>
    </location>
</feature>
<dbReference type="EMBL" id="SNRW01000387">
    <property type="protein sequence ID" value="KAA6401451.1"/>
    <property type="molecule type" value="Genomic_DNA"/>
</dbReference>
<sequence>MRLPKWHKYDDAVVQISLQLLYIMIKRGEFNFNINKQTLATSINEHIISYTQGTNTPNAERQIALASGLGILWLLTENDTNILRTIQQDDLVKGTLAGFKIVYNVPSLSEVMIYESQKFTSRVEELQTTKKGKENENQFAWIVDQYMSGQQPNQERDSPQSNALNTMFYGMQILRKVIMNDSKSDISKKIIQQDGMKVLALVGQQLLEVSIVFYKDQFNACLSLINFSKLKDPKRYERIQYKERQIVKNKEEYQDAAFELAEEQFELQLTELQGPDAVTNITNQKEGNKDKILMTVQQKERIDQLAEQRAEREGQLKSNTLKLSGQENENILTERTYLAQEQQKIGRKQTFRLNYLRKTNDGDEYWQSVRPLNEGQSQQTDQNSRGEFPPLESNQIQGQSPQITSQLLSQRKPKQQGPSLKIFLEQLIANQMKGKLSLALREMKPLDKFRRIAKQARQMNMFGMMDNREASNTMTLTRHMRRPQLSDREIKINGPQQSKLQQSSTNKDNQNKNPTTLNAGKDNQQALNIGNLKTSPRGSQVMSSNRKFQSLSGRRDDEPFNFNSADRAKSLHKELISQRKLTKTLDDEEDDDEDDDDSDSDNQNSHLDTLKVISEANTTYTALLATCHPLAIKDRVEETILLLTFCIYQLSRALNDEQRNKLQNADQKVLPSLFAIVKHFCKFSELLIKAEGSQSGSGYLSGSEKATSQSSQQKLKRGSFGAADRVGLQIDISGGANSEHAMEIMENSLNALRKLNPGELWKDEFKLCKNIAKMAFPQSKVFK</sequence>
<comment type="caution">
    <text evidence="2">The sequence shown here is derived from an EMBL/GenBank/DDBJ whole genome shotgun (WGS) entry which is preliminary data.</text>
</comment>
<dbReference type="Proteomes" id="UP000324800">
    <property type="component" value="Unassembled WGS sequence"/>
</dbReference>
<name>A0A5J4X2G8_9EUKA</name>
<accession>A0A5J4X2G8</accession>
<feature type="compositionally biased region" description="Polar residues" evidence="1">
    <location>
        <begin position="704"/>
        <end position="713"/>
    </location>
</feature>
<protein>
    <submittedName>
        <fullName evidence="2">Uncharacterized protein</fullName>
    </submittedName>
</protein>
<proteinExistence type="predicted"/>
<evidence type="ECO:0000313" key="2">
    <source>
        <dbReference type="EMBL" id="KAA6401451.1"/>
    </source>
</evidence>
<reference evidence="2 3" key="1">
    <citation type="submission" date="2019-03" db="EMBL/GenBank/DDBJ databases">
        <title>Single cell metagenomics reveals metabolic interactions within the superorganism composed of flagellate Streblomastix strix and complex community of Bacteroidetes bacteria on its surface.</title>
        <authorList>
            <person name="Treitli S.C."/>
            <person name="Kolisko M."/>
            <person name="Husnik F."/>
            <person name="Keeling P."/>
            <person name="Hampl V."/>
        </authorList>
    </citation>
    <scope>NUCLEOTIDE SEQUENCE [LARGE SCALE GENOMIC DNA]</scope>
    <source>
        <strain evidence="2">ST1C</strain>
    </source>
</reference>
<organism evidence="2 3">
    <name type="scientific">Streblomastix strix</name>
    <dbReference type="NCBI Taxonomy" id="222440"/>
    <lineage>
        <taxon>Eukaryota</taxon>
        <taxon>Metamonada</taxon>
        <taxon>Preaxostyla</taxon>
        <taxon>Oxymonadida</taxon>
        <taxon>Streblomastigidae</taxon>
        <taxon>Streblomastix</taxon>
    </lineage>
</organism>
<feature type="compositionally biased region" description="Acidic residues" evidence="1">
    <location>
        <begin position="586"/>
        <end position="600"/>
    </location>
</feature>
<dbReference type="AlphaFoldDB" id="A0A5J4X2G8"/>
<feature type="region of interest" description="Disordered" evidence="1">
    <location>
        <begin position="695"/>
        <end position="714"/>
    </location>
</feature>
<evidence type="ECO:0000256" key="1">
    <source>
        <dbReference type="SAM" id="MobiDB-lite"/>
    </source>
</evidence>
<gene>
    <name evidence="2" type="ORF">EZS28_003027</name>
</gene>
<evidence type="ECO:0000313" key="3">
    <source>
        <dbReference type="Proteomes" id="UP000324800"/>
    </source>
</evidence>
<feature type="region of interest" description="Disordered" evidence="1">
    <location>
        <begin position="581"/>
        <end position="606"/>
    </location>
</feature>
<feature type="region of interest" description="Disordered" evidence="1">
    <location>
        <begin position="478"/>
        <end position="565"/>
    </location>
</feature>
<feature type="compositionally biased region" description="Polar residues" evidence="1">
    <location>
        <begin position="374"/>
        <end position="385"/>
    </location>
</feature>